<dbReference type="PANTHER" id="PTHR41368">
    <property type="entry name" value="PROTEIN YGHO"/>
    <property type="match status" value="1"/>
</dbReference>
<dbReference type="EMBL" id="DPBP01000033">
    <property type="protein sequence ID" value="HCE17901.1"/>
    <property type="molecule type" value="Genomic_DNA"/>
</dbReference>
<evidence type="ECO:0008006" key="3">
    <source>
        <dbReference type="Google" id="ProtNLM"/>
    </source>
</evidence>
<dbReference type="PANTHER" id="PTHR41368:SF1">
    <property type="entry name" value="PROTEIN YGHO"/>
    <property type="match status" value="1"/>
</dbReference>
<protein>
    <recommendedName>
        <fullName evidence="3">N-acetyltransferase domain-containing protein</fullName>
    </recommendedName>
</protein>
<name>A0A3D1JH46_9CHLR</name>
<dbReference type="Proteomes" id="UP000264141">
    <property type="component" value="Unassembled WGS sequence"/>
</dbReference>
<gene>
    <name evidence="1" type="ORF">DEQ80_08590</name>
</gene>
<comment type="caution">
    <text evidence="1">The sequence shown here is derived from an EMBL/GenBank/DDBJ whole genome shotgun (WGS) entry which is preliminary data.</text>
</comment>
<dbReference type="AlphaFoldDB" id="A0A3D1JH46"/>
<reference evidence="1 2" key="1">
    <citation type="journal article" date="2018" name="Nat. Biotechnol.">
        <title>A standardized bacterial taxonomy based on genome phylogeny substantially revises the tree of life.</title>
        <authorList>
            <person name="Parks D.H."/>
            <person name="Chuvochina M."/>
            <person name="Waite D.W."/>
            <person name="Rinke C."/>
            <person name="Skarshewski A."/>
            <person name="Chaumeil P.A."/>
            <person name="Hugenholtz P."/>
        </authorList>
    </citation>
    <scope>NUCLEOTIDE SEQUENCE [LARGE SCALE GENOMIC DNA]</scope>
    <source>
        <strain evidence="1">UBA8781</strain>
    </source>
</reference>
<dbReference type="SUPFAM" id="SSF55729">
    <property type="entry name" value="Acyl-CoA N-acyltransferases (Nat)"/>
    <property type="match status" value="1"/>
</dbReference>
<evidence type="ECO:0000313" key="1">
    <source>
        <dbReference type="EMBL" id="HCE17901.1"/>
    </source>
</evidence>
<accession>A0A3D1JH46</accession>
<dbReference type="Gene3D" id="3.40.630.30">
    <property type="match status" value="1"/>
</dbReference>
<proteinExistence type="predicted"/>
<dbReference type="STRING" id="229919.GCA_001050195_01078"/>
<sequence length="376" mass="43579">MVTVEKVDTTSSAQVHRFVQFHYDLYRGTPQWVPPFYSDIKLMLNRKKHPFFEHSDGDFFIALRGKEVVGRLAILENRPFNQYHGTKKAQFYLFDVINDLEVAKALFARAEEWCKERGLTEIVGPKGLSPFDGYGILVEGFEHRQMMTMMNYNFDYYPRLMEAMGFEKEVDFVSCHLTRDNFTVPDKIREVARRVRERGKFKVINFKSKKELKAWAPKIGEAYNKTFVNNWEYYPLTQNEIKFALDNLLVVAVPELIKIITYNDDVVGFMFGFPDVSAALQRQGGRITPWGLVDIFLELNRTHFISLNGVGVLPEFHGRGGNTLLYDEMARVLQDSRFTEGELTQMAETAVQIRKDMITAGGVPWKNHRVYHKTIG</sequence>
<evidence type="ECO:0000313" key="2">
    <source>
        <dbReference type="Proteomes" id="UP000264141"/>
    </source>
</evidence>
<organism evidence="1 2">
    <name type="scientific">Anaerolinea thermolimosa</name>
    <dbReference type="NCBI Taxonomy" id="229919"/>
    <lineage>
        <taxon>Bacteria</taxon>
        <taxon>Bacillati</taxon>
        <taxon>Chloroflexota</taxon>
        <taxon>Anaerolineae</taxon>
        <taxon>Anaerolineales</taxon>
        <taxon>Anaerolineaceae</taxon>
        <taxon>Anaerolinea</taxon>
    </lineage>
</organism>
<dbReference type="InterPro" id="IPR016181">
    <property type="entry name" value="Acyl_CoA_acyltransferase"/>
</dbReference>
<dbReference type="InterPro" id="IPR039968">
    <property type="entry name" value="BcerS-like"/>
</dbReference>